<protein>
    <submittedName>
        <fullName evidence="1">Uncharacterized protein</fullName>
    </submittedName>
</protein>
<comment type="caution">
    <text evidence="1">The sequence shown here is derived from an EMBL/GenBank/DDBJ whole genome shotgun (WGS) entry which is preliminary data.</text>
</comment>
<evidence type="ECO:0000313" key="2">
    <source>
        <dbReference type="Proteomes" id="UP000580250"/>
    </source>
</evidence>
<name>A0A6V7XFK1_MELEN</name>
<dbReference type="EMBL" id="CAJEWN010001524">
    <property type="protein sequence ID" value="CAD2198120.1"/>
    <property type="molecule type" value="Genomic_DNA"/>
</dbReference>
<organism evidence="1 2">
    <name type="scientific">Meloidogyne enterolobii</name>
    <name type="common">Root-knot nematode worm</name>
    <name type="synonym">Meloidogyne mayaguensis</name>
    <dbReference type="NCBI Taxonomy" id="390850"/>
    <lineage>
        <taxon>Eukaryota</taxon>
        <taxon>Metazoa</taxon>
        <taxon>Ecdysozoa</taxon>
        <taxon>Nematoda</taxon>
        <taxon>Chromadorea</taxon>
        <taxon>Rhabditida</taxon>
        <taxon>Tylenchina</taxon>
        <taxon>Tylenchomorpha</taxon>
        <taxon>Tylenchoidea</taxon>
        <taxon>Meloidogynidae</taxon>
        <taxon>Meloidogyninae</taxon>
        <taxon>Meloidogyne</taxon>
    </lineage>
</organism>
<dbReference type="Proteomes" id="UP000580250">
    <property type="component" value="Unassembled WGS sequence"/>
</dbReference>
<dbReference type="AlphaFoldDB" id="A0A6V7XFK1"/>
<sequence>MNLDDCMNIKLKNHVLLIDARMEKAWNFFEKNINNYSSGTRVWRTLPKLQRIRIL</sequence>
<reference evidence="1 2" key="1">
    <citation type="submission" date="2020-08" db="EMBL/GenBank/DDBJ databases">
        <authorList>
            <person name="Koutsovoulos G."/>
            <person name="Danchin GJ E."/>
        </authorList>
    </citation>
    <scope>NUCLEOTIDE SEQUENCE [LARGE SCALE GENOMIC DNA]</scope>
</reference>
<proteinExistence type="predicted"/>
<evidence type="ECO:0000313" key="1">
    <source>
        <dbReference type="EMBL" id="CAD2198120.1"/>
    </source>
</evidence>
<accession>A0A6V7XFK1</accession>
<gene>
    <name evidence="1" type="ORF">MENT_LOCUS51408</name>
</gene>